<dbReference type="InterPro" id="IPR050857">
    <property type="entry name" value="D-2-hydroxyacid_DH"/>
</dbReference>
<name>A0A6G7Y9Y1_9ACTN</name>
<dbReference type="PANTHER" id="PTHR42789:SF1">
    <property type="entry name" value="D-ISOMER SPECIFIC 2-HYDROXYACID DEHYDROGENASE FAMILY PROTEIN (AFU_ORTHOLOGUE AFUA_6G10090)"/>
    <property type="match status" value="1"/>
</dbReference>
<dbReference type="CDD" id="cd12167">
    <property type="entry name" value="2-Hacid_dh_8"/>
    <property type="match status" value="1"/>
</dbReference>
<comment type="similarity">
    <text evidence="1">Belongs to the D-isomer specific 2-hydroxyacid dehydrogenase family.</text>
</comment>
<keyword evidence="3" id="KW-0520">NAD</keyword>
<evidence type="ECO:0000259" key="4">
    <source>
        <dbReference type="Pfam" id="PF02826"/>
    </source>
</evidence>
<accession>A0A6G7Y9Y1</accession>
<dbReference type="GO" id="GO:0016491">
    <property type="term" value="F:oxidoreductase activity"/>
    <property type="evidence" value="ECO:0007669"/>
    <property type="project" value="UniProtKB-KW"/>
</dbReference>
<feature type="domain" description="D-isomer specific 2-hydroxyacid dehydrogenase NAD-binding" evidence="4">
    <location>
        <begin position="114"/>
        <end position="286"/>
    </location>
</feature>
<protein>
    <submittedName>
        <fullName evidence="5">Hydroxyacid dehydrogenase</fullName>
    </submittedName>
</protein>
<evidence type="ECO:0000256" key="2">
    <source>
        <dbReference type="ARBA" id="ARBA00023002"/>
    </source>
</evidence>
<sequence>MYRLAMAMTPERATDVFDPATRAALEAQHEVIWAQAPLDEDEVRSLAAGADILVTSWGTPPLPADVFAEGGPRAVAHAAGTMKNLVTVELADGGPALFSAASRIAWSVGEYCLATTLTMLRRVREYDASTRAGAWRPEVRGRELRGRRVGIVGGSSTARAFLAMLAPFQVEALIYDPFLTTDAAAGLGAQLAPLAEVMAADIVSIHVPDLPSTRGMTDADLLAAMPDGGLLINSARALAVDQDALLREVGSGRIRAALDVFPAEPATSFPQSLTDDHGSLLTPHIAGDTLEGHQALGGYVVGDALAYLDTGVRGPSYVDPANWSISA</sequence>
<dbReference type="InterPro" id="IPR036291">
    <property type="entry name" value="NAD(P)-bd_dom_sf"/>
</dbReference>
<dbReference type="EMBL" id="CP049865">
    <property type="protein sequence ID" value="QIK73704.1"/>
    <property type="molecule type" value="Genomic_DNA"/>
</dbReference>
<dbReference type="SUPFAM" id="SSF51735">
    <property type="entry name" value="NAD(P)-binding Rossmann-fold domains"/>
    <property type="match status" value="1"/>
</dbReference>
<dbReference type="GO" id="GO:0051287">
    <property type="term" value="F:NAD binding"/>
    <property type="evidence" value="ECO:0007669"/>
    <property type="project" value="InterPro"/>
</dbReference>
<dbReference type="KEGG" id="prv:G7070_17330"/>
<evidence type="ECO:0000256" key="1">
    <source>
        <dbReference type="ARBA" id="ARBA00005854"/>
    </source>
</evidence>
<proteinExistence type="inferred from homology"/>
<organism evidence="5 6">
    <name type="scientific">Propioniciclava coleopterorum</name>
    <dbReference type="NCBI Taxonomy" id="2714937"/>
    <lineage>
        <taxon>Bacteria</taxon>
        <taxon>Bacillati</taxon>
        <taxon>Actinomycetota</taxon>
        <taxon>Actinomycetes</taxon>
        <taxon>Propionibacteriales</taxon>
        <taxon>Propionibacteriaceae</taxon>
        <taxon>Propioniciclava</taxon>
    </lineage>
</organism>
<dbReference type="AlphaFoldDB" id="A0A6G7Y9Y1"/>
<dbReference type="Proteomes" id="UP000501058">
    <property type="component" value="Chromosome"/>
</dbReference>
<gene>
    <name evidence="5" type="ORF">G7070_17330</name>
</gene>
<keyword evidence="6" id="KW-1185">Reference proteome</keyword>
<evidence type="ECO:0000313" key="5">
    <source>
        <dbReference type="EMBL" id="QIK73704.1"/>
    </source>
</evidence>
<dbReference type="SUPFAM" id="SSF52283">
    <property type="entry name" value="Formate/glycerate dehydrogenase catalytic domain-like"/>
    <property type="match status" value="1"/>
</dbReference>
<dbReference type="Gene3D" id="3.40.50.720">
    <property type="entry name" value="NAD(P)-binding Rossmann-like Domain"/>
    <property type="match status" value="2"/>
</dbReference>
<evidence type="ECO:0000256" key="3">
    <source>
        <dbReference type="ARBA" id="ARBA00023027"/>
    </source>
</evidence>
<dbReference type="PANTHER" id="PTHR42789">
    <property type="entry name" value="D-ISOMER SPECIFIC 2-HYDROXYACID DEHYDROGENASE FAMILY PROTEIN (AFU_ORTHOLOGUE AFUA_6G10090)"/>
    <property type="match status" value="1"/>
</dbReference>
<evidence type="ECO:0000313" key="6">
    <source>
        <dbReference type="Proteomes" id="UP000501058"/>
    </source>
</evidence>
<dbReference type="InterPro" id="IPR006140">
    <property type="entry name" value="D-isomer_DH_NAD-bd"/>
</dbReference>
<dbReference type="Pfam" id="PF02826">
    <property type="entry name" value="2-Hacid_dh_C"/>
    <property type="match status" value="1"/>
</dbReference>
<keyword evidence="2" id="KW-0560">Oxidoreductase</keyword>
<reference evidence="5 6" key="1">
    <citation type="submission" date="2020-03" db="EMBL/GenBank/DDBJ databases">
        <title>Propioniciclava sp. nov., isolated from Hydrophilus acuminatus.</title>
        <authorList>
            <person name="Hyun D.-W."/>
            <person name="Bae J.-W."/>
        </authorList>
    </citation>
    <scope>NUCLEOTIDE SEQUENCE [LARGE SCALE GENOMIC DNA]</scope>
    <source>
        <strain evidence="5 6">HDW11</strain>
    </source>
</reference>